<protein>
    <submittedName>
        <fullName evidence="3">Protein lingerer-like</fullName>
    </submittedName>
</protein>
<gene>
    <name evidence="3" type="primary">LOC119642904</name>
</gene>
<feature type="region of interest" description="Disordered" evidence="1">
    <location>
        <begin position="67"/>
        <end position="88"/>
    </location>
</feature>
<dbReference type="Proteomes" id="UP000092443">
    <property type="component" value="Unplaced"/>
</dbReference>
<name>A0A9C6E024_9MUSC</name>
<accession>A0A9C6E024</accession>
<sequence>MCLNLVGLRACLNLVGLRKIEFGRNNQQTKSRKCTNPPQAGIASVITSSMYGKGHVALNKVNSYENQNFHSGTPRPFNKPNTQAADGTSAQPYGIYLPCRLPDHHTSAPF</sequence>
<evidence type="ECO:0000256" key="1">
    <source>
        <dbReference type="SAM" id="MobiDB-lite"/>
    </source>
</evidence>
<proteinExistence type="predicted"/>
<feature type="compositionally biased region" description="Polar residues" evidence="1">
    <location>
        <begin position="79"/>
        <end position="88"/>
    </location>
</feature>
<organism evidence="2 3">
    <name type="scientific">Glossina fuscipes</name>
    <dbReference type="NCBI Taxonomy" id="7396"/>
    <lineage>
        <taxon>Eukaryota</taxon>
        <taxon>Metazoa</taxon>
        <taxon>Ecdysozoa</taxon>
        <taxon>Arthropoda</taxon>
        <taxon>Hexapoda</taxon>
        <taxon>Insecta</taxon>
        <taxon>Pterygota</taxon>
        <taxon>Neoptera</taxon>
        <taxon>Endopterygota</taxon>
        <taxon>Diptera</taxon>
        <taxon>Brachycera</taxon>
        <taxon>Muscomorpha</taxon>
        <taxon>Hippoboscoidea</taxon>
        <taxon>Glossinidae</taxon>
        <taxon>Glossina</taxon>
    </lineage>
</organism>
<dbReference type="RefSeq" id="XP_037898128.1">
    <property type="nucleotide sequence ID" value="XM_038042200.1"/>
</dbReference>
<evidence type="ECO:0000313" key="2">
    <source>
        <dbReference type="Proteomes" id="UP000092443"/>
    </source>
</evidence>
<dbReference type="AlphaFoldDB" id="A0A9C6E024"/>
<keyword evidence="2" id="KW-1185">Reference proteome</keyword>
<reference evidence="3" key="1">
    <citation type="submission" date="2025-08" db="UniProtKB">
        <authorList>
            <consortium name="RefSeq"/>
        </authorList>
    </citation>
    <scope>IDENTIFICATION</scope>
    <source>
        <tissue evidence="3">Whole body pupa</tissue>
    </source>
</reference>
<dbReference type="KEGG" id="gfs:119642904"/>
<dbReference type="GeneID" id="119642904"/>
<evidence type="ECO:0000313" key="3">
    <source>
        <dbReference type="RefSeq" id="XP_037898128.1"/>
    </source>
</evidence>